<dbReference type="PANTHER" id="PTHR30625:SF11">
    <property type="entry name" value="MOTA_TOLQ_EXBB PROTON CHANNEL DOMAIN-CONTAINING PROTEIN"/>
    <property type="match status" value="1"/>
</dbReference>
<dbReference type="eggNOG" id="COG0811">
    <property type="taxonomic scope" value="Bacteria"/>
</dbReference>
<protein>
    <submittedName>
        <fullName evidence="9">Transporter, MotA/TolQ/ExbB proton channel family protein</fullName>
    </submittedName>
</protein>
<comment type="caution">
    <text evidence="9">The sequence shown here is derived from an EMBL/GenBank/DDBJ whole genome shotgun (WGS) entry which is preliminary data.</text>
</comment>
<keyword evidence="10" id="KW-1185">Reference proteome</keyword>
<evidence type="ECO:0000256" key="7">
    <source>
        <dbReference type="SAM" id="Phobius"/>
    </source>
</evidence>
<organism evidence="9 10">
    <name type="scientific">Succinatimonas hippei (strain DSM 22608 / JCM 16073 / KCTC 15190 / YIT 12066)</name>
    <dbReference type="NCBI Taxonomy" id="762983"/>
    <lineage>
        <taxon>Bacteria</taxon>
        <taxon>Pseudomonadati</taxon>
        <taxon>Pseudomonadota</taxon>
        <taxon>Gammaproteobacteria</taxon>
        <taxon>Aeromonadales</taxon>
        <taxon>Succinivibrionaceae</taxon>
        <taxon>Succinatimonas</taxon>
    </lineage>
</organism>
<gene>
    <name evidence="9" type="ORF">HMPREF9444_01654</name>
</gene>
<name>E8LLQ6_SUCHY</name>
<feature type="transmembrane region" description="Helical" evidence="7">
    <location>
        <begin position="124"/>
        <end position="150"/>
    </location>
</feature>
<keyword evidence="6" id="KW-0653">Protein transport</keyword>
<dbReference type="GO" id="GO:0017038">
    <property type="term" value="P:protein import"/>
    <property type="evidence" value="ECO:0007669"/>
    <property type="project" value="TreeGrafter"/>
</dbReference>
<evidence type="ECO:0000313" key="10">
    <source>
        <dbReference type="Proteomes" id="UP000018458"/>
    </source>
</evidence>
<keyword evidence="4 7" id="KW-1133">Transmembrane helix</keyword>
<evidence type="ECO:0000256" key="2">
    <source>
        <dbReference type="ARBA" id="ARBA00022475"/>
    </source>
</evidence>
<dbReference type="GO" id="GO:0005886">
    <property type="term" value="C:plasma membrane"/>
    <property type="evidence" value="ECO:0007669"/>
    <property type="project" value="UniProtKB-SubCell"/>
</dbReference>
<keyword evidence="5 7" id="KW-0472">Membrane</keyword>
<dbReference type="OrthoDB" id="4045at2"/>
<dbReference type="HOGENOM" id="CLU_053325_4_5_6"/>
<dbReference type="Proteomes" id="UP000018458">
    <property type="component" value="Unassembled WGS sequence"/>
</dbReference>
<dbReference type="Pfam" id="PF01618">
    <property type="entry name" value="MotA_ExbB"/>
    <property type="match status" value="1"/>
</dbReference>
<dbReference type="InterPro" id="IPR002898">
    <property type="entry name" value="MotA_ExbB_proton_chnl"/>
</dbReference>
<dbReference type="InterPro" id="IPR050790">
    <property type="entry name" value="ExbB/TolQ_transport"/>
</dbReference>
<keyword evidence="2" id="KW-1003">Cell membrane</keyword>
<evidence type="ECO:0000259" key="8">
    <source>
        <dbReference type="Pfam" id="PF01618"/>
    </source>
</evidence>
<proteinExistence type="inferred from homology"/>
<dbReference type="EMBL" id="AEVO01000111">
    <property type="protein sequence ID" value="EFY06563.1"/>
    <property type="molecule type" value="Genomic_DNA"/>
</dbReference>
<evidence type="ECO:0000256" key="4">
    <source>
        <dbReference type="ARBA" id="ARBA00022989"/>
    </source>
</evidence>
<evidence type="ECO:0000256" key="5">
    <source>
        <dbReference type="ARBA" id="ARBA00023136"/>
    </source>
</evidence>
<evidence type="ECO:0000256" key="6">
    <source>
        <dbReference type="RuleBase" id="RU004057"/>
    </source>
</evidence>
<keyword evidence="6" id="KW-0813">Transport</keyword>
<sequence length="172" mass="18660">MFDLYEKIGYCGVALLILGFAAVFTVIRGTVLSVMLKKQAVNRSGIIKEISLLVLKNSGADDNSYINSLMQTKMKGLFSSLYFLKLCAAVGPLLGLLGTVLGMIEVFSTLADNSTHNSALLASGIWQALITTVMGLTLAIPALMVHYYILTNLRYIKTTITLLSRQTENAGF</sequence>
<dbReference type="AlphaFoldDB" id="E8LLQ6"/>
<keyword evidence="3 7" id="KW-0812">Transmembrane</keyword>
<feature type="transmembrane region" description="Helical" evidence="7">
    <location>
        <begin position="82"/>
        <end position="104"/>
    </location>
</feature>
<accession>E8LLQ6</accession>
<dbReference type="PANTHER" id="PTHR30625">
    <property type="entry name" value="PROTEIN TOLQ"/>
    <property type="match status" value="1"/>
</dbReference>
<evidence type="ECO:0000256" key="1">
    <source>
        <dbReference type="ARBA" id="ARBA00004651"/>
    </source>
</evidence>
<dbReference type="STRING" id="762983.HMPREF9444_01654"/>
<feature type="transmembrane region" description="Helical" evidence="7">
    <location>
        <begin position="12"/>
        <end position="36"/>
    </location>
</feature>
<comment type="subcellular location">
    <subcellularLocation>
        <location evidence="1">Cell membrane</location>
        <topology evidence="1">Multi-pass membrane protein</topology>
    </subcellularLocation>
    <subcellularLocation>
        <location evidence="6">Membrane</location>
        <topology evidence="6">Multi-pass membrane protein</topology>
    </subcellularLocation>
</comment>
<evidence type="ECO:0000313" key="9">
    <source>
        <dbReference type="EMBL" id="EFY06563.1"/>
    </source>
</evidence>
<reference evidence="9 10" key="1">
    <citation type="submission" date="2011-01" db="EMBL/GenBank/DDBJ databases">
        <authorList>
            <person name="Weinstock G."/>
            <person name="Sodergren E."/>
            <person name="Clifton S."/>
            <person name="Fulton L."/>
            <person name="Fulton B."/>
            <person name="Courtney L."/>
            <person name="Fronick C."/>
            <person name="Harrison M."/>
            <person name="Strong C."/>
            <person name="Farmer C."/>
            <person name="Delahaunty K."/>
            <person name="Markovic C."/>
            <person name="Hall O."/>
            <person name="Minx P."/>
            <person name="Tomlinson C."/>
            <person name="Mitreva M."/>
            <person name="Hou S."/>
            <person name="Chen J."/>
            <person name="Wollam A."/>
            <person name="Pepin K.H."/>
            <person name="Johnson M."/>
            <person name="Bhonagiri V."/>
            <person name="Zhang X."/>
            <person name="Suruliraj S."/>
            <person name="Warren W."/>
            <person name="Chinwalla A."/>
            <person name="Mardis E.R."/>
            <person name="Wilson R.K."/>
        </authorList>
    </citation>
    <scope>NUCLEOTIDE SEQUENCE [LARGE SCALE GENOMIC DNA]</scope>
    <source>
        <strain evidence="10">DSM 22608 / JCM 16073 / KCTC 15190 / YIT 12066</strain>
    </source>
</reference>
<evidence type="ECO:0000256" key="3">
    <source>
        <dbReference type="ARBA" id="ARBA00022692"/>
    </source>
</evidence>
<dbReference type="RefSeq" id="WP_009143825.1">
    <property type="nucleotide sequence ID" value="NZ_GL831043.1"/>
</dbReference>
<comment type="similarity">
    <text evidence="6">Belongs to the exbB/tolQ family.</text>
</comment>
<feature type="domain" description="MotA/TolQ/ExbB proton channel" evidence="8">
    <location>
        <begin position="57"/>
        <end position="154"/>
    </location>
</feature>